<name>A0ACC6M627_9BACI</name>
<evidence type="ECO:0000313" key="2">
    <source>
        <dbReference type="Proteomes" id="UP001277972"/>
    </source>
</evidence>
<dbReference type="EMBL" id="JAWZSR010000005">
    <property type="protein sequence ID" value="MDX8046438.1"/>
    <property type="molecule type" value="Genomic_DNA"/>
</dbReference>
<gene>
    <name evidence="1" type="ORF">SH601_10635</name>
</gene>
<keyword evidence="2" id="KW-1185">Reference proteome</keyword>
<organism evidence="1 2">
    <name type="scientific">Gracilibacillus pellucidus</name>
    <dbReference type="NCBI Taxonomy" id="3095368"/>
    <lineage>
        <taxon>Bacteria</taxon>
        <taxon>Bacillati</taxon>
        <taxon>Bacillota</taxon>
        <taxon>Bacilli</taxon>
        <taxon>Bacillales</taxon>
        <taxon>Bacillaceae</taxon>
        <taxon>Gracilibacillus</taxon>
    </lineage>
</organism>
<reference evidence="1" key="1">
    <citation type="submission" date="2023-11" db="EMBL/GenBank/DDBJ databases">
        <title>Gracilibacillus pellucida a moderately halophilic bacterium isolated from saline soil in Xinjiang province.</title>
        <authorList>
            <person name="Zhang Z."/>
            <person name="Tan F."/>
            <person name="Wang Y."/>
            <person name="Xia M."/>
        </authorList>
    </citation>
    <scope>NUCLEOTIDE SEQUENCE</scope>
    <source>
        <strain evidence="1">S3-1-1</strain>
    </source>
</reference>
<accession>A0ACC6M627</accession>
<dbReference type="Proteomes" id="UP001277972">
    <property type="component" value="Unassembled WGS sequence"/>
</dbReference>
<sequence>MKKMLVLFIYVVVGYGLFINLATSVQAKEPVELEGMSIKVNSNTSAQQALTTEAIELIGPAAETNFYYEIFSELEDDEHYVSFSITNSELLMEPSALTVMIDGEPVQSISLAGETEQEVKIPLEGSALEPGIHTITVSFSGTIIEGVCVSQYSTGNWLTIQPNSFLNLDGEVNLSSATTLNDYPRLYVGSESNKVQVIMPKEASMMTQQSAYTIASYLADQSTPASVSVVSEDSVESLTGNIVLLGGTDEFESEWIKRALQDELSTVNEDALYVTQITLTDKKHMVNALVALADDPETLVTNIRLLTNNETVEQLSSEDVQLKDAEQLLAAKTLDRHTIELTDLGLTDVLLDQANTKTSTYYYDLPVDKYNISDLTVDLTFKWSEETIPTSDKDELLDVLRQTKLKVIINDVPHGIVLDELAEDDNGLITAQIPVDPKIVQKNQMLTFQLDTSGLQTDGMCISTEKWLYIFDDSKLVLNVTDNQADSPTFIDRFPFPFTNKGEDLVIVVPKEAPTEDLQQLFSSLSINNQLPNIRLVLTDDVSEEELASGNVIFVGALKEHPILRHNRDKLNVLYEEDAPSLASYGFLQSEVEQYAFVQENIWNGDYHLAVFDGNQNTNHYLSEEFLSYLRTTDNQANIAVQTESEQFFTYETQSDNEQIEGDNEGPNTETISKIGFVIAFIILVIVIVGLIYYFMRKRKSVE</sequence>
<protein>
    <submittedName>
        <fullName evidence="1">Cellulose biosynthesis cyclic di-GMP-binding regulatory protein BcsB</fullName>
    </submittedName>
</protein>
<proteinExistence type="predicted"/>
<comment type="caution">
    <text evidence="1">The sequence shown here is derived from an EMBL/GenBank/DDBJ whole genome shotgun (WGS) entry which is preliminary data.</text>
</comment>
<evidence type="ECO:0000313" key="1">
    <source>
        <dbReference type="EMBL" id="MDX8046438.1"/>
    </source>
</evidence>